<accession>A0A518KAY5</accession>
<proteinExistence type="predicted"/>
<dbReference type="RefSeq" id="WP_145113818.1">
    <property type="nucleotide sequence ID" value="NZ_CP036349.1"/>
</dbReference>
<evidence type="ECO:0000313" key="2">
    <source>
        <dbReference type="EMBL" id="QDV74954.1"/>
    </source>
</evidence>
<sequence length="258" mass="27061" precursor="true">MRTLLALPALVAMLLAGTVAEASIATSTFNNANLDPSTQLTDINESLYTTTVFGFTVPNPLGFQAAVDSQGLSSFSVVPTGSNSIPAGDSISFSSTGTKYFRGTNNPGSIPNLVTLLTTAAPTEHTITFNSSNPISEIVLSVSSLKDSRTFTFTGGSAGNPDYATGDLTHALNSDTVGSSLTGSAGNSATGDIVWIFDTPLMNPTIEFEFNSPWNTQVHFSGVSYVTVAAVPEPMSFVWFAGTLGMVQFGFRRRIDAD</sequence>
<keyword evidence="3" id="KW-1185">Reference proteome</keyword>
<evidence type="ECO:0008006" key="4">
    <source>
        <dbReference type="Google" id="ProtNLM"/>
    </source>
</evidence>
<evidence type="ECO:0000256" key="1">
    <source>
        <dbReference type="SAM" id="SignalP"/>
    </source>
</evidence>
<protein>
    <recommendedName>
        <fullName evidence="4">PEP-CTERM protein-sorting domain-containing protein</fullName>
    </recommendedName>
</protein>
<organism evidence="2 3">
    <name type="scientific">Botrimarina mediterranea</name>
    <dbReference type="NCBI Taxonomy" id="2528022"/>
    <lineage>
        <taxon>Bacteria</taxon>
        <taxon>Pseudomonadati</taxon>
        <taxon>Planctomycetota</taxon>
        <taxon>Planctomycetia</taxon>
        <taxon>Pirellulales</taxon>
        <taxon>Lacipirellulaceae</taxon>
        <taxon>Botrimarina</taxon>
    </lineage>
</organism>
<dbReference type="KEGG" id="bmei:Spa11_31630"/>
<dbReference type="EMBL" id="CP036349">
    <property type="protein sequence ID" value="QDV74954.1"/>
    <property type="molecule type" value="Genomic_DNA"/>
</dbReference>
<dbReference type="AlphaFoldDB" id="A0A518KAY5"/>
<feature type="signal peptide" evidence="1">
    <location>
        <begin position="1"/>
        <end position="22"/>
    </location>
</feature>
<dbReference type="Proteomes" id="UP000316426">
    <property type="component" value="Chromosome"/>
</dbReference>
<gene>
    <name evidence="2" type="ORF">Spa11_31630</name>
</gene>
<evidence type="ECO:0000313" key="3">
    <source>
        <dbReference type="Proteomes" id="UP000316426"/>
    </source>
</evidence>
<name>A0A518KAY5_9BACT</name>
<keyword evidence="1" id="KW-0732">Signal</keyword>
<reference evidence="2 3" key="1">
    <citation type="submission" date="2019-02" db="EMBL/GenBank/DDBJ databases">
        <title>Deep-cultivation of Planctomycetes and their phenomic and genomic characterization uncovers novel biology.</title>
        <authorList>
            <person name="Wiegand S."/>
            <person name="Jogler M."/>
            <person name="Boedeker C."/>
            <person name="Pinto D."/>
            <person name="Vollmers J."/>
            <person name="Rivas-Marin E."/>
            <person name="Kohn T."/>
            <person name="Peeters S.H."/>
            <person name="Heuer A."/>
            <person name="Rast P."/>
            <person name="Oberbeckmann S."/>
            <person name="Bunk B."/>
            <person name="Jeske O."/>
            <person name="Meyerdierks A."/>
            <person name="Storesund J.E."/>
            <person name="Kallscheuer N."/>
            <person name="Luecker S."/>
            <person name="Lage O.M."/>
            <person name="Pohl T."/>
            <person name="Merkel B.J."/>
            <person name="Hornburger P."/>
            <person name="Mueller R.-W."/>
            <person name="Bruemmer F."/>
            <person name="Labrenz M."/>
            <person name="Spormann A.M."/>
            <person name="Op den Camp H."/>
            <person name="Overmann J."/>
            <person name="Amann R."/>
            <person name="Jetten M.S.M."/>
            <person name="Mascher T."/>
            <person name="Medema M.H."/>
            <person name="Devos D.P."/>
            <person name="Kaster A.-K."/>
            <person name="Ovreas L."/>
            <person name="Rohde M."/>
            <person name="Galperin M.Y."/>
            <person name="Jogler C."/>
        </authorList>
    </citation>
    <scope>NUCLEOTIDE SEQUENCE [LARGE SCALE GENOMIC DNA]</scope>
    <source>
        <strain evidence="2 3">Spa11</strain>
    </source>
</reference>
<feature type="chain" id="PRO_5021701888" description="PEP-CTERM protein-sorting domain-containing protein" evidence="1">
    <location>
        <begin position="23"/>
        <end position="258"/>
    </location>
</feature>